<protein>
    <recommendedName>
        <fullName evidence="4">Negative modulator of initiation of replication</fullName>
    </recommendedName>
</protein>
<dbReference type="InterPro" id="IPR026577">
    <property type="entry name" value="SeqA_DNA-bd_C"/>
</dbReference>
<dbReference type="InterPro" id="IPR013321">
    <property type="entry name" value="Arc_rbn_hlx_hlx"/>
</dbReference>
<dbReference type="AlphaFoldDB" id="A0A2S7UX11"/>
<dbReference type="InterPro" id="IPR010985">
    <property type="entry name" value="Ribbon_hlx_hlx"/>
</dbReference>
<dbReference type="PIRSF" id="PIRSF019401">
    <property type="entry name" value="SeqA"/>
    <property type="match status" value="1"/>
</dbReference>
<dbReference type="Pfam" id="PF17206">
    <property type="entry name" value="SeqA_N"/>
    <property type="match status" value="1"/>
</dbReference>
<evidence type="ECO:0000259" key="6">
    <source>
        <dbReference type="Pfam" id="PF17206"/>
    </source>
</evidence>
<evidence type="ECO:0000256" key="2">
    <source>
        <dbReference type="ARBA" id="ARBA00022880"/>
    </source>
</evidence>
<dbReference type="GO" id="GO:0032297">
    <property type="term" value="P:negative regulation of DNA-templated DNA replication initiation"/>
    <property type="evidence" value="ECO:0007669"/>
    <property type="project" value="InterPro"/>
</dbReference>
<evidence type="ECO:0000256" key="4">
    <source>
        <dbReference type="PIRNR" id="PIRNR019401"/>
    </source>
</evidence>
<comment type="function">
    <text evidence="4">Negative regulator of replication initiation, which contributes to regulation of DNA replication and ensures that replication initiation occurs exactly once per chromosome per cell cycle. Binds to pairs of hemimethylated GATC sequences in the oriC region, thus preventing assembly of replication proteins and re-initiation at newly replicated origins. Repression is relieved when the region becomes fully methylated.</text>
</comment>
<dbReference type="SUPFAM" id="SSF82808">
    <property type="entry name" value="Replication modulator SeqA, C-terminal DNA-binding domain"/>
    <property type="match status" value="1"/>
</dbReference>
<proteinExistence type="inferred from homology"/>
<dbReference type="SUPFAM" id="SSF47598">
    <property type="entry name" value="Ribbon-helix-helix"/>
    <property type="match status" value="1"/>
</dbReference>
<dbReference type="InterPro" id="IPR036835">
    <property type="entry name" value="SeqA_DNA-bd_C_sf"/>
</dbReference>
<dbReference type="Proteomes" id="UP000239007">
    <property type="component" value="Unassembled WGS sequence"/>
</dbReference>
<keyword evidence="2 4" id="KW-0236">DNA replication inhibitor</keyword>
<dbReference type="GO" id="GO:0005737">
    <property type="term" value="C:cytoplasm"/>
    <property type="evidence" value="ECO:0007669"/>
    <property type="project" value="UniProtKB-SubCell"/>
</dbReference>
<dbReference type="GO" id="GO:0006355">
    <property type="term" value="P:regulation of DNA-templated transcription"/>
    <property type="evidence" value="ECO:0007669"/>
    <property type="project" value="InterPro"/>
</dbReference>
<sequence length="194" mass="21631">MKNIQIEEDLYHYIASQTQNIGESASEILRRLLLGDANAPTPEVPDAIILPAVQQTSERVQEQAPEVVTKSTPERVTEPEVEEGSVFNFINQEEVTTQKGAVGRFLFLLSALHRAHPASFTKVLEVKGRERDYFATSSQELEAHGSSIKPKEIPDSSFWVVTNNNTPRKKLIINGAALALGYTPEQAEKLRDYI</sequence>
<dbReference type="NCBIfam" id="NF008389">
    <property type="entry name" value="PRK11187.1"/>
    <property type="match status" value="1"/>
</dbReference>
<keyword evidence="3 4" id="KW-0238">DNA-binding</keyword>
<dbReference type="InterPro" id="IPR005621">
    <property type="entry name" value="SeqA"/>
</dbReference>
<evidence type="ECO:0000313" key="7">
    <source>
        <dbReference type="EMBL" id="PQJ54278.1"/>
    </source>
</evidence>
<dbReference type="Gene3D" id="1.20.1380.10">
    <property type="entry name" value="Replication modulator SeqA, C-terminal DNA-binding domain"/>
    <property type="match status" value="1"/>
</dbReference>
<evidence type="ECO:0000256" key="1">
    <source>
        <dbReference type="ARBA" id="ARBA00022490"/>
    </source>
</evidence>
<evidence type="ECO:0000256" key="3">
    <source>
        <dbReference type="ARBA" id="ARBA00023125"/>
    </source>
</evidence>
<dbReference type="OrthoDB" id="5591069at2"/>
<dbReference type="GO" id="GO:0003677">
    <property type="term" value="F:DNA binding"/>
    <property type="evidence" value="ECO:0007669"/>
    <property type="project" value="UniProtKB-KW"/>
</dbReference>
<feature type="domain" description="Replication modulator SeqA C-terminal DNA-binding" evidence="5">
    <location>
        <begin position="86"/>
        <end position="192"/>
    </location>
</feature>
<evidence type="ECO:0000259" key="5">
    <source>
        <dbReference type="Pfam" id="PF03925"/>
    </source>
</evidence>
<comment type="subcellular location">
    <subcellularLocation>
        <location evidence="4">Cytoplasm</location>
    </subcellularLocation>
</comment>
<organism evidence="7 8">
    <name type="scientific">Psychrosphaera saromensis</name>
    <dbReference type="NCBI Taxonomy" id="716813"/>
    <lineage>
        <taxon>Bacteria</taxon>
        <taxon>Pseudomonadati</taxon>
        <taxon>Pseudomonadota</taxon>
        <taxon>Gammaproteobacteria</taxon>
        <taxon>Alteromonadales</taxon>
        <taxon>Pseudoalteromonadaceae</taxon>
        <taxon>Psychrosphaera</taxon>
    </lineage>
</organism>
<dbReference type="Pfam" id="PF03925">
    <property type="entry name" value="SeqA"/>
    <property type="match status" value="1"/>
</dbReference>
<dbReference type="Gene3D" id="1.10.1220.10">
    <property type="entry name" value="Met repressor-like"/>
    <property type="match status" value="1"/>
</dbReference>
<reference evidence="7 8" key="1">
    <citation type="submission" date="2016-12" db="EMBL/GenBank/DDBJ databases">
        <title>Diversity of luminous bacteria.</title>
        <authorList>
            <person name="Yoshizawa S."/>
            <person name="Kogure K."/>
        </authorList>
    </citation>
    <scope>NUCLEOTIDE SEQUENCE [LARGE SCALE GENOMIC DNA]</scope>
    <source>
        <strain evidence="7 8">SA4-48</strain>
    </source>
</reference>
<keyword evidence="8" id="KW-1185">Reference proteome</keyword>
<dbReference type="InterPro" id="IPR033761">
    <property type="entry name" value="SeqA_N"/>
</dbReference>
<keyword evidence="1 4" id="KW-0963">Cytoplasm</keyword>
<accession>A0A2S7UX11</accession>
<name>A0A2S7UX11_9GAMM</name>
<dbReference type="EMBL" id="MSCH01000003">
    <property type="protein sequence ID" value="PQJ54278.1"/>
    <property type="molecule type" value="Genomic_DNA"/>
</dbReference>
<evidence type="ECO:0000313" key="8">
    <source>
        <dbReference type="Proteomes" id="UP000239007"/>
    </source>
</evidence>
<dbReference type="RefSeq" id="WP_105052792.1">
    <property type="nucleotide sequence ID" value="NZ_BMYG01000006.1"/>
</dbReference>
<comment type="caution">
    <text evidence="7">The sequence shown here is derived from an EMBL/GenBank/DDBJ whole genome shotgun (WGS) entry which is preliminary data.</text>
</comment>
<feature type="domain" description="Negative modulator of initiation of replication SeqA N-terminal" evidence="6">
    <location>
        <begin position="1"/>
        <end position="33"/>
    </location>
</feature>
<comment type="similarity">
    <text evidence="4">Belongs to the SeqA family.</text>
</comment>
<gene>
    <name evidence="7" type="ORF">BTO11_11845</name>
</gene>